<dbReference type="Proteomes" id="UP001266305">
    <property type="component" value="Unassembled WGS sequence"/>
</dbReference>
<dbReference type="PANTHER" id="PTHR47634:SF6">
    <property type="entry name" value="SRSF PROTEIN KINASE 2"/>
    <property type="match status" value="1"/>
</dbReference>
<evidence type="ECO:0000256" key="3">
    <source>
        <dbReference type="ARBA" id="ARBA00022679"/>
    </source>
</evidence>
<sequence length="181" mass="20329">MAFGQPLVGIGLACRRRAGVDICSWAVAPVEVRFNESSLHEKQYSLERISLGCSPGIFLTIQQAYFSKSCCADNGIIKGDCLLKKRKKNWPLDESIKARAGSWTQDPHSSSEPTPLVSASRELRHITKLKPWSLFDVLVEKYGWPHEDAAQFTDFLIPMLEMVPEKRASAGECLRHPWLNS</sequence>
<reference evidence="9 10" key="1">
    <citation type="submission" date="2023-05" db="EMBL/GenBank/DDBJ databases">
        <title>B98-5 Cell Line De Novo Hybrid Assembly: An Optical Mapping Approach.</title>
        <authorList>
            <person name="Kananen K."/>
            <person name="Auerbach J.A."/>
            <person name="Kautto E."/>
            <person name="Blachly J.S."/>
        </authorList>
    </citation>
    <scope>NUCLEOTIDE SEQUENCE [LARGE SCALE GENOMIC DNA]</scope>
    <source>
        <strain evidence="9">B95-8</strain>
        <tissue evidence="9">Cell line</tissue>
    </source>
</reference>
<evidence type="ECO:0000256" key="2">
    <source>
        <dbReference type="ARBA" id="ARBA00022527"/>
    </source>
</evidence>
<comment type="catalytic activity">
    <reaction evidence="8">
        <text>L-seryl-[protein] + ATP = O-phospho-L-seryl-[protein] + ADP + H(+)</text>
        <dbReference type="Rhea" id="RHEA:17989"/>
        <dbReference type="Rhea" id="RHEA-COMP:9863"/>
        <dbReference type="Rhea" id="RHEA-COMP:11604"/>
        <dbReference type="ChEBI" id="CHEBI:15378"/>
        <dbReference type="ChEBI" id="CHEBI:29999"/>
        <dbReference type="ChEBI" id="CHEBI:30616"/>
        <dbReference type="ChEBI" id="CHEBI:83421"/>
        <dbReference type="ChEBI" id="CHEBI:456216"/>
        <dbReference type="EC" id="2.7.11.1"/>
    </reaction>
</comment>
<evidence type="ECO:0000256" key="6">
    <source>
        <dbReference type="ARBA" id="ARBA00022840"/>
    </source>
</evidence>
<dbReference type="EMBL" id="JASSZA010000012">
    <property type="protein sequence ID" value="KAK2096420.1"/>
    <property type="molecule type" value="Genomic_DNA"/>
</dbReference>
<evidence type="ECO:0000313" key="10">
    <source>
        <dbReference type="Proteomes" id="UP001266305"/>
    </source>
</evidence>
<evidence type="ECO:0000256" key="7">
    <source>
        <dbReference type="ARBA" id="ARBA00047899"/>
    </source>
</evidence>
<keyword evidence="5" id="KW-0418">Kinase</keyword>
<dbReference type="PANTHER" id="PTHR47634">
    <property type="entry name" value="PROTEIN KINASE DOMAIN-CONTAINING PROTEIN-RELATED"/>
    <property type="match status" value="1"/>
</dbReference>
<keyword evidence="4" id="KW-0547">Nucleotide-binding</keyword>
<evidence type="ECO:0000256" key="8">
    <source>
        <dbReference type="ARBA" id="ARBA00048679"/>
    </source>
</evidence>
<keyword evidence="2" id="KW-0723">Serine/threonine-protein kinase</keyword>
<dbReference type="SUPFAM" id="SSF56112">
    <property type="entry name" value="Protein kinase-like (PK-like)"/>
    <property type="match status" value="1"/>
</dbReference>
<protein>
    <recommendedName>
        <fullName evidence="1">non-specific serine/threonine protein kinase</fullName>
        <ecNumber evidence="1">2.7.11.1</ecNumber>
    </recommendedName>
</protein>
<name>A0ABQ9UI41_SAGOE</name>
<proteinExistence type="predicted"/>
<keyword evidence="6" id="KW-0067">ATP-binding</keyword>
<evidence type="ECO:0000256" key="5">
    <source>
        <dbReference type="ARBA" id="ARBA00022777"/>
    </source>
</evidence>
<evidence type="ECO:0000256" key="4">
    <source>
        <dbReference type="ARBA" id="ARBA00022741"/>
    </source>
</evidence>
<evidence type="ECO:0000256" key="1">
    <source>
        <dbReference type="ARBA" id="ARBA00012513"/>
    </source>
</evidence>
<comment type="caution">
    <text evidence="9">The sequence shown here is derived from an EMBL/GenBank/DDBJ whole genome shotgun (WGS) entry which is preliminary data.</text>
</comment>
<dbReference type="InterPro" id="IPR011009">
    <property type="entry name" value="Kinase-like_dom_sf"/>
</dbReference>
<dbReference type="EC" id="2.7.11.1" evidence="1"/>
<keyword evidence="10" id="KW-1185">Reference proteome</keyword>
<accession>A0ABQ9UI41</accession>
<evidence type="ECO:0000313" key="9">
    <source>
        <dbReference type="EMBL" id="KAK2096420.1"/>
    </source>
</evidence>
<organism evidence="9 10">
    <name type="scientific">Saguinus oedipus</name>
    <name type="common">Cotton-top tamarin</name>
    <name type="synonym">Oedipomidas oedipus</name>
    <dbReference type="NCBI Taxonomy" id="9490"/>
    <lineage>
        <taxon>Eukaryota</taxon>
        <taxon>Metazoa</taxon>
        <taxon>Chordata</taxon>
        <taxon>Craniata</taxon>
        <taxon>Vertebrata</taxon>
        <taxon>Euteleostomi</taxon>
        <taxon>Mammalia</taxon>
        <taxon>Eutheria</taxon>
        <taxon>Euarchontoglires</taxon>
        <taxon>Primates</taxon>
        <taxon>Haplorrhini</taxon>
        <taxon>Platyrrhini</taxon>
        <taxon>Cebidae</taxon>
        <taxon>Callitrichinae</taxon>
        <taxon>Saguinus</taxon>
    </lineage>
</organism>
<keyword evidence="3" id="KW-0808">Transferase</keyword>
<gene>
    <name evidence="9" type="ORF">P7K49_025454</name>
</gene>
<comment type="catalytic activity">
    <reaction evidence="7">
        <text>L-threonyl-[protein] + ATP = O-phospho-L-threonyl-[protein] + ADP + H(+)</text>
        <dbReference type="Rhea" id="RHEA:46608"/>
        <dbReference type="Rhea" id="RHEA-COMP:11060"/>
        <dbReference type="Rhea" id="RHEA-COMP:11605"/>
        <dbReference type="ChEBI" id="CHEBI:15378"/>
        <dbReference type="ChEBI" id="CHEBI:30013"/>
        <dbReference type="ChEBI" id="CHEBI:30616"/>
        <dbReference type="ChEBI" id="CHEBI:61977"/>
        <dbReference type="ChEBI" id="CHEBI:456216"/>
        <dbReference type="EC" id="2.7.11.1"/>
    </reaction>
</comment>
<dbReference type="Gene3D" id="1.10.510.10">
    <property type="entry name" value="Transferase(Phosphotransferase) domain 1"/>
    <property type="match status" value="1"/>
</dbReference>
<dbReference type="InterPro" id="IPR051334">
    <property type="entry name" value="SRPK"/>
</dbReference>